<dbReference type="PANTHER" id="PTHR38791">
    <property type="entry name" value="ZN(II)2CYS6 TRANSCRIPTION FACTOR (EUROFUNG)-RELATED-RELATED"/>
    <property type="match status" value="1"/>
</dbReference>
<organism evidence="3 4">
    <name type="scientific">Nothophoma quercina</name>
    <dbReference type="NCBI Taxonomy" id="749835"/>
    <lineage>
        <taxon>Eukaryota</taxon>
        <taxon>Fungi</taxon>
        <taxon>Dikarya</taxon>
        <taxon>Ascomycota</taxon>
        <taxon>Pezizomycotina</taxon>
        <taxon>Dothideomycetes</taxon>
        <taxon>Pleosporomycetidae</taxon>
        <taxon>Pleosporales</taxon>
        <taxon>Pleosporineae</taxon>
        <taxon>Didymellaceae</taxon>
        <taxon>Nothophoma</taxon>
    </lineage>
</organism>
<keyword evidence="2" id="KW-0472">Membrane</keyword>
<reference evidence="3 4" key="1">
    <citation type="submission" date="2024-02" db="EMBL/GenBank/DDBJ databases">
        <title>De novo assembly and annotation of 12 fungi associated with fruit tree decline syndrome in Ontario, Canada.</title>
        <authorList>
            <person name="Sulman M."/>
            <person name="Ellouze W."/>
            <person name="Ilyukhin E."/>
        </authorList>
    </citation>
    <scope>NUCLEOTIDE SEQUENCE [LARGE SCALE GENOMIC DNA]</scope>
    <source>
        <strain evidence="3 4">M97-236</strain>
    </source>
</reference>
<dbReference type="PANTHER" id="PTHR38791:SF1">
    <property type="entry name" value="TRANSCRIPTION FACTOR, PUTATIVE-RELATED"/>
    <property type="match status" value="1"/>
</dbReference>
<feature type="region of interest" description="Disordered" evidence="1">
    <location>
        <begin position="682"/>
        <end position="720"/>
    </location>
</feature>
<name>A0ABR3QQ30_9PLEO</name>
<protein>
    <submittedName>
        <fullName evidence="3">Uncharacterized protein</fullName>
    </submittedName>
</protein>
<dbReference type="EMBL" id="JAKIXB020000036">
    <property type="protein sequence ID" value="KAL1594261.1"/>
    <property type="molecule type" value="Genomic_DNA"/>
</dbReference>
<keyword evidence="2" id="KW-1133">Transmembrane helix</keyword>
<keyword evidence="2" id="KW-0812">Transmembrane</keyword>
<accession>A0ABR3QQ30</accession>
<feature type="transmembrane region" description="Helical" evidence="2">
    <location>
        <begin position="164"/>
        <end position="186"/>
    </location>
</feature>
<sequence>MPSSSSSANVVPADVPPPMPPPPYFKTHFINPSSFKATVDSKVDKPLVSLFRLSIQTLQLIFALASGISYAIELWNGNERGYASGGFVFSQVAFGATLTTLIVNGVTVRYYRFSWIVDWILMVFWFALFAIFYEVYLGGDMTPAYQGTNTERMQRAVWCDLINALLWLGSALFSSTMCCSGIMGSIKAKLNARRQKKQKKRMMETIGEMEMGTIREKRRSRVRDGFLDAAIRHCASQPPRYSLAANILDEANGPSQCDQATPCGQCVKAGRICPGYRNAVDLLFHDESAKVVRKSKGQSSKSPTTTTSASAEDVAALSLTPVNLINIVVYQPWDDLGVNFFMSNYVGTDPAVSQLHYLPDFYANSGYATSSLKKTIIASGLAGYARTARRADLIEQSTKTYVAAIRDINSTLSNPQTVVYDTTLMSIMMAAMFETMLVSADSGMHNVSKHLSGAMSVAHLSLQQRSPSPVFKALLSTLVQSVIMNCWIQHVPLPPRYKQIRPYVPDKINPHSVHAKLVDVLSRVIEFRDDLKAGLYSNPNAILKKAFEIDDALKTFIEEMPNHTSFEKCWMPHIQAIELQQLVYNWVFHAYPQQFAGHLWNNVRSCRIHLHQLIHQQCELLLISDIGSEHKNLRIQRSASESLTILLAEEICATVPQLLSYSDYVSQFVDLTEFNFPIHAKSPSAGEGSTTSGLSENTKATAEDSGSNASTPDYSFVSSPQSTSTQSSFASHKDASKGFASKLPLFTPGALDPASAFHLLLKLHNLTLVPWLPFTMKSWIQGRISWIESNSDPYSAARLKDMIRKRPCDGFPISDAPGQIPYGGICETIALTPADQRLWFLAHSWLFVGIDWNADYYSEDKGVRMTAENGWQMQTDEMIVVDTTPEGVPGSLVLRKPHWTFG</sequence>
<keyword evidence="4" id="KW-1185">Reference proteome</keyword>
<dbReference type="Proteomes" id="UP001521222">
    <property type="component" value="Unassembled WGS sequence"/>
</dbReference>
<feature type="compositionally biased region" description="Polar residues" evidence="1">
    <location>
        <begin position="687"/>
        <end position="713"/>
    </location>
</feature>
<evidence type="ECO:0000313" key="4">
    <source>
        <dbReference type="Proteomes" id="UP001521222"/>
    </source>
</evidence>
<comment type="caution">
    <text evidence="3">The sequence shown here is derived from an EMBL/GenBank/DDBJ whole genome shotgun (WGS) entry which is preliminary data.</text>
</comment>
<evidence type="ECO:0000313" key="3">
    <source>
        <dbReference type="EMBL" id="KAL1594261.1"/>
    </source>
</evidence>
<evidence type="ECO:0000256" key="1">
    <source>
        <dbReference type="SAM" id="MobiDB-lite"/>
    </source>
</evidence>
<feature type="transmembrane region" description="Helical" evidence="2">
    <location>
        <begin position="115"/>
        <end position="133"/>
    </location>
</feature>
<feature type="transmembrane region" description="Helical" evidence="2">
    <location>
        <begin position="50"/>
        <end position="72"/>
    </location>
</feature>
<proteinExistence type="predicted"/>
<gene>
    <name evidence="3" type="ORF">SLS59_008885</name>
</gene>
<dbReference type="InterPro" id="IPR053175">
    <property type="entry name" value="DHMBA_Reg_Transcription_Factor"/>
</dbReference>
<feature type="transmembrane region" description="Helical" evidence="2">
    <location>
        <begin position="84"/>
        <end position="103"/>
    </location>
</feature>
<evidence type="ECO:0000256" key="2">
    <source>
        <dbReference type="SAM" id="Phobius"/>
    </source>
</evidence>